<dbReference type="InterPro" id="IPR007967">
    <property type="entry name" value="GSKIP_dom"/>
</dbReference>
<accession>N6T3S5</accession>
<gene>
    <name evidence="5" type="primary">109543318</name>
    <name evidence="4" type="ORF">D910_11647</name>
    <name evidence="3" type="ORF">YQE_11129</name>
</gene>
<dbReference type="Gene3D" id="3.30.2280.10">
    <property type="entry name" value="Hypothetical protein (hspc210)"/>
    <property type="match status" value="1"/>
</dbReference>
<dbReference type="Proteomes" id="UP000019118">
    <property type="component" value="Unassembled WGS sequence"/>
</dbReference>
<dbReference type="EnsemblMetazoa" id="XM_019912980.1">
    <property type="protein sequence ID" value="XP_019768539.1"/>
    <property type="gene ID" value="LOC109543318"/>
</dbReference>
<dbReference type="STRING" id="77166.N6T3S5"/>
<dbReference type="GO" id="GO:0005737">
    <property type="term" value="C:cytoplasm"/>
    <property type="evidence" value="ECO:0007669"/>
    <property type="project" value="TreeGrafter"/>
</dbReference>
<dbReference type="PANTHER" id="PTHR12490:SF4">
    <property type="entry name" value="GSK3B-INTERACTING PROTEIN"/>
    <property type="match status" value="1"/>
</dbReference>
<proteinExistence type="inferred from homology"/>
<keyword evidence="6" id="KW-1185">Reference proteome</keyword>
<dbReference type="InterPro" id="IPR023231">
    <property type="entry name" value="GSKIP_dom_sf"/>
</dbReference>
<feature type="domain" description="GSKIP" evidence="2">
    <location>
        <begin position="13"/>
        <end position="108"/>
    </location>
</feature>
<dbReference type="Pfam" id="PF05303">
    <property type="entry name" value="GSKIP_dom"/>
    <property type="match status" value="1"/>
</dbReference>
<dbReference type="OrthoDB" id="5804279at2759"/>
<evidence type="ECO:0000313" key="4">
    <source>
        <dbReference type="EMBL" id="ERL94367.1"/>
    </source>
</evidence>
<dbReference type="Proteomes" id="UP000030742">
    <property type="component" value="Unassembled WGS sequence"/>
</dbReference>
<evidence type="ECO:0000313" key="6">
    <source>
        <dbReference type="Proteomes" id="UP000019118"/>
    </source>
</evidence>
<reference evidence="6 7" key="1">
    <citation type="journal article" date="2013" name="Genome Biol.">
        <title>Draft genome of the mountain pine beetle, Dendroctonus ponderosae Hopkins, a major forest pest.</title>
        <authorList>
            <person name="Keeling C.I."/>
            <person name="Yuen M.M."/>
            <person name="Liao N.Y."/>
            <person name="Docking T.R."/>
            <person name="Chan S.K."/>
            <person name="Taylor G.A."/>
            <person name="Palmquist D.L."/>
            <person name="Jackman S.D."/>
            <person name="Nguyen A."/>
            <person name="Li M."/>
            <person name="Henderson H."/>
            <person name="Janes J.K."/>
            <person name="Zhao Y."/>
            <person name="Pandoh P."/>
            <person name="Moore R."/>
            <person name="Sperling F.A."/>
            <person name="Huber D.P."/>
            <person name="Birol I."/>
            <person name="Jones S.J."/>
            <person name="Bohlmann J."/>
        </authorList>
    </citation>
    <scope>NUCLEOTIDE SEQUENCE</scope>
</reference>
<organism evidence="3">
    <name type="scientific">Dendroctonus ponderosae</name>
    <name type="common">Mountain pine beetle</name>
    <dbReference type="NCBI Taxonomy" id="77166"/>
    <lineage>
        <taxon>Eukaryota</taxon>
        <taxon>Metazoa</taxon>
        <taxon>Ecdysozoa</taxon>
        <taxon>Arthropoda</taxon>
        <taxon>Hexapoda</taxon>
        <taxon>Insecta</taxon>
        <taxon>Pterygota</taxon>
        <taxon>Neoptera</taxon>
        <taxon>Endopterygota</taxon>
        <taxon>Coleoptera</taxon>
        <taxon>Polyphaga</taxon>
        <taxon>Cucujiformia</taxon>
        <taxon>Curculionidae</taxon>
        <taxon>Scolytinae</taxon>
        <taxon>Dendroctonus</taxon>
    </lineage>
</organism>
<dbReference type="OMA" id="FAVTEMH"/>
<dbReference type="KEGG" id="dpa:109543318"/>
<dbReference type="SUPFAM" id="SSF103107">
    <property type="entry name" value="Hypothetical protein c14orf129, hspc210"/>
    <property type="match status" value="1"/>
</dbReference>
<dbReference type="AlphaFoldDB" id="N6T3S5"/>
<evidence type="ECO:0000313" key="7">
    <source>
        <dbReference type="Proteomes" id="UP000030742"/>
    </source>
</evidence>
<dbReference type="PANTHER" id="PTHR12490">
    <property type="entry name" value="GSK3B-INTERACTING PROTEIN"/>
    <property type="match status" value="1"/>
</dbReference>
<dbReference type="EMBL" id="KB632387">
    <property type="protein sequence ID" value="ERL94367.1"/>
    <property type="molecule type" value="Genomic_DNA"/>
</dbReference>
<evidence type="ECO:0000313" key="3">
    <source>
        <dbReference type="EMBL" id="ENN72268.1"/>
    </source>
</evidence>
<sequence length="111" mass="12877">MAERVLDADGWLEEAQGLISDVKDHVKRIEVSKALTSTNSRIYLNVETLEGGKYTFELTVQGFRFCGKDFDLDNWENADYYETPYALLNTVSPRFKESFMDLVFRKLAYCK</sequence>
<dbReference type="InterPro" id="IPR037395">
    <property type="entry name" value="GSKIP"/>
</dbReference>
<evidence type="ECO:0000256" key="1">
    <source>
        <dbReference type="ARBA" id="ARBA00009571"/>
    </source>
</evidence>
<evidence type="ECO:0000259" key="2">
    <source>
        <dbReference type="Pfam" id="PF05303"/>
    </source>
</evidence>
<feature type="non-terminal residue" evidence="3">
    <location>
        <position position="1"/>
    </location>
</feature>
<name>N6T3S5_DENPD</name>
<dbReference type="GO" id="GO:0051018">
    <property type="term" value="F:protein kinase A binding"/>
    <property type="evidence" value="ECO:0007669"/>
    <property type="project" value="TreeGrafter"/>
</dbReference>
<protein>
    <recommendedName>
        <fullName evidence="2">GSKIP domain-containing protein</fullName>
    </recommendedName>
</protein>
<dbReference type="EMBL" id="KB741231">
    <property type="protein sequence ID" value="ENN72268.1"/>
    <property type="molecule type" value="Genomic_DNA"/>
</dbReference>
<dbReference type="HOGENOM" id="CLU_143747_1_0_1"/>
<comment type="similarity">
    <text evidence="1">Belongs to the GSKIP family.</text>
</comment>
<evidence type="ECO:0000313" key="5">
    <source>
        <dbReference type="EnsemblMetazoa" id="XP_019768539.1"/>
    </source>
</evidence>
<dbReference type="GO" id="GO:0019207">
    <property type="term" value="F:kinase regulator activity"/>
    <property type="evidence" value="ECO:0007669"/>
    <property type="project" value="TreeGrafter"/>
</dbReference>
<dbReference type="GO" id="GO:0060828">
    <property type="term" value="P:regulation of canonical Wnt signaling pathway"/>
    <property type="evidence" value="ECO:0007669"/>
    <property type="project" value="InterPro"/>
</dbReference>
<reference evidence="5" key="2">
    <citation type="submission" date="2024-08" db="UniProtKB">
        <authorList>
            <consortium name="EnsemblMetazoa"/>
        </authorList>
    </citation>
    <scope>IDENTIFICATION</scope>
</reference>